<evidence type="ECO:0000313" key="2">
    <source>
        <dbReference type="Proteomes" id="UP001215280"/>
    </source>
</evidence>
<organism evidence="1 2">
    <name type="scientific">Mycena maculata</name>
    <dbReference type="NCBI Taxonomy" id="230809"/>
    <lineage>
        <taxon>Eukaryota</taxon>
        <taxon>Fungi</taxon>
        <taxon>Dikarya</taxon>
        <taxon>Basidiomycota</taxon>
        <taxon>Agaricomycotina</taxon>
        <taxon>Agaricomycetes</taxon>
        <taxon>Agaricomycetidae</taxon>
        <taxon>Agaricales</taxon>
        <taxon>Marasmiineae</taxon>
        <taxon>Mycenaceae</taxon>
        <taxon>Mycena</taxon>
    </lineage>
</organism>
<gene>
    <name evidence="1" type="ORF">DFH07DRAFT_1016226</name>
</gene>
<reference evidence="1" key="1">
    <citation type="submission" date="2023-03" db="EMBL/GenBank/DDBJ databases">
        <title>Massive genome expansion in bonnet fungi (Mycena s.s.) driven by repeated elements and novel gene families across ecological guilds.</title>
        <authorList>
            <consortium name="Lawrence Berkeley National Laboratory"/>
            <person name="Harder C.B."/>
            <person name="Miyauchi S."/>
            <person name="Viragh M."/>
            <person name="Kuo A."/>
            <person name="Thoen E."/>
            <person name="Andreopoulos B."/>
            <person name="Lu D."/>
            <person name="Skrede I."/>
            <person name="Drula E."/>
            <person name="Henrissat B."/>
            <person name="Morin E."/>
            <person name="Kohler A."/>
            <person name="Barry K."/>
            <person name="LaButti K."/>
            <person name="Morin E."/>
            <person name="Salamov A."/>
            <person name="Lipzen A."/>
            <person name="Mereny Z."/>
            <person name="Hegedus B."/>
            <person name="Baldrian P."/>
            <person name="Stursova M."/>
            <person name="Weitz H."/>
            <person name="Taylor A."/>
            <person name="Grigoriev I.V."/>
            <person name="Nagy L.G."/>
            <person name="Martin F."/>
            <person name="Kauserud H."/>
        </authorList>
    </citation>
    <scope>NUCLEOTIDE SEQUENCE</scope>
    <source>
        <strain evidence="1">CBHHK188m</strain>
    </source>
</reference>
<keyword evidence="2" id="KW-1185">Reference proteome</keyword>
<sequence length="460" mass="50670">MVVRVWKTAWSENVPPVSSMPGPALAHNASEYSPVEAEEAVFISITQRATSVLLVYELLVRKWSEYGRADWETRAYFALDPKPSRDHLKVRMYRNHFKLMQGLNETIRTNDLDAPRCVVPAAADGKYASPFCGAVHLHIDPRLFARHPYILSALPPVKYGHPALAGDFVLNKYNTEYRDTSKDSSHTSSSSQIMCTDHPGPEHHFFSVSERACKFRKVALKSLHASSRSIRHQHPSVLASLACHSRSACTVARSPYTRIWCELFAGHALDAQGRPHSVHRVGLNPAHVFIHNITDIDLPPRLREHPALALRRRRAHVEGLRQLVDMLNYEANDATLCKLGGGHVKLHPGKFLSSTLPGPTLFGVMRLVCRVPSSLASAPAPRNHPPQVLIASIMLATSPLTTSALAPSTGVLRRVCPLDASSAGEPDEDLLLNTAAQSSPIPAKVLQMCACFSVSSKQNF</sequence>
<dbReference type="EMBL" id="JARJLG010000037">
    <property type="protein sequence ID" value="KAJ7764520.1"/>
    <property type="molecule type" value="Genomic_DNA"/>
</dbReference>
<evidence type="ECO:0000313" key="1">
    <source>
        <dbReference type="EMBL" id="KAJ7764520.1"/>
    </source>
</evidence>
<protein>
    <submittedName>
        <fullName evidence="1">Uncharacterized protein</fullName>
    </submittedName>
</protein>
<dbReference type="AlphaFoldDB" id="A0AAD7NKQ1"/>
<accession>A0AAD7NKQ1</accession>
<dbReference type="Proteomes" id="UP001215280">
    <property type="component" value="Unassembled WGS sequence"/>
</dbReference>
<comment type="caution">
    <text evidence="1">The sequence shown here is derived from an EMBL/GenBank/DDBJ whole genome shotgun (WGS) entry which is preliminary data.</text>
</comment>
<name>A0AAD7NKQ1_9AGAR</name>
<proteinExistence type="predicted"/>